<accession>A0ABV6V9T3</accession>
<comment type="caution">
    <text evidence="2">The sequence shown here is derived from an EMBL/GenBank/DDBJ whole genome shotgun (WGS) entry which is preliminary data.</text>
</comment>
<evidence type="ECO:0000256" key="1">
    <source>
        <dbReference type="SAM" id="MobiDB-lite"/>
    </source>
</evidence>
<protein>
    <submittedName>
        <fullName evidence="2">Uncharacterized protein</fullName>
    </submittedName>
</protein>
<dbReference type="Proteomes" id="UP001592582">
    <property type="component" value="Unassembled WGS sequence"/>
</dbReference>
<organism evidence="2 3">
    <name type="scientific">Streptacidiphilus alkalitolerans</name>
    <dbReference type="NCBI Taxonomy" id="3342712"/>
    <lineage>
        <taxon>Bacteria</taxon>
        <taxon>Bacillati</taxon>
        <taxon>Actinomycetota</taxon>
        <taxon>Actinomycetes</taxon>
        <taxon>Kitasatosporales</taxon>
        <taxon>Streptomycetaceae</taxon>
        <taxon>Streptacidiphilus</taxon>
    </lineage>
</organism>
<feature type="region of interest" description="Disordered" evidence="1">
    <location>
        <begin position="1"/>
        <end position="21"/>
    </location>
</feature>
<gene>
    <name evidence="2" type="ORF">ACEZDG_14540</name>
</gene>
<reference evidence="2 3" key="1">
    <citation type="submission" date="2024-09" db="EMBL/GenBank/DDBJ databases">
        <authorList>
            <person name="Lee S.D."/>
        </authorList>
    </citation>
    <scope>NUCLEOTIDE SEQUENCE [LARGE SCALE GENOMIC DNA]</scope>
    <source>
        <strain evidence="2 3">N1-1</strain>
    </source>
</reference>
<dbReference type="EMBL" id="JBHEZX010000005">
    <property type="protein sequence ID" value="MFC1410484.1"/>
    <property type="molecule type" value="Genomic_DNA"/>
</dbReference>
<dbReference type="RefSeq" id="WP_380508202.1">
    <property type="nucleotide sequence ID" value="NZ_JBHEZX010000005.1"/>
</dbReference>
<sequence>MTTPRWGHKPPPVQRADEYWGRTPPAPSERMAYWVRRWRSGEWEPNRWLLRECSDCRAGMLGVWIWEARFALAPLVQIRAGVPADEAAALAARYSDTGPGPYWALLEERSRTSHGESGQDQGRQQDFVGSLATAMAEGAQAGPTVEELRAGLLQLDRDAHHTYTQLIRGADAPCADIGADRWCPCGHPLDHLGFPDLYACISGEVYGPCTSDECGGMCETTAACTAAPGCCAEEGRP</sequence>
<name>A0ABV6V9T3_9ACTN</name>
<keyword evidence="3" id="KW-1185">Reference proteome</keyword>
<evidence type="ECO:0000313" key="2">
    <source>
        <dbReference type="EMBL" id="MFC1410484.1"/>
    </source>
</evidence>
<proteinExistence type="predicted"/>
<evidence type="ECO:0000313" key="3">
    <source>
        <dbReference type="Proteomes" id="UP001592582"/>
    </source>
</evidence>